<dbReference type="InterPro" id="IPR001736">
    <property type="entry name" value="PLipase_D/transphosphatidylase"/>
</dbReference>
<dbReference type="GO" id="GO:0006793">
    <property type="term" value="P:phosphorus metabolic process"/>
    <property type="evidence" value="ECO:0007669"/>
    <property type="project" value="UniProtKB-ARBA"/>
</dbReference>
<sequence length="289" mass="32881">MQQLKLQFLYGQEFWDKLKQLLINAQERVFLLSAYIGKKTYDEYIKLIPENVYSLTICRSDSNYIPNDALKIDQSYFHGKLYLIDNTVIIGSQNLYEANKEGEFSTLIETDSFNSSLILYQALLKLIEKESITAEPVNKNFADLYQNGCPFCGNTFIPDPISLHTCPGYGGNFVSNDDCQSYAGGGSCKYCIEENRIEIGDAICCDDNGCGLGISLTDYNLLHHAINPVTKNDLNLAREYLKLFNFFQSQDKDAVKLFEILGFVGEVYKTSLERKEHHLVNYNSIKNTH</sequence>
<dbReference type="Proteomes" id="UP000093508">
    <property type="component" value="Unassembled WGS sequence"/>
</dbReference>
<name>A0A1M7D9P7_9FLAO</name>
<proteinExistence type="predicted"/>
<dbReference type="GO" id="GO:0003824">
    <property type="term" value="F:catalytic activity"/>
    <property type="evidence" value="ECO:0007669"/>
    <property type="project" value="InterPro"/>
</dbReference>
<feature type="domain" description="PLD phosphodiesterase" evidence="1">
    <location>
        <begin position="73"/>
        <end position="99"/>
    </location>
</feature>
<protein>
    <recommendedName>
        <fullName evidence="1">PLD phosphodiesterase domain-containing protein</fullName>
    </recommendedName>
</protein>
<dbReference type="RefSeq" id="WP_066694976.1">
    <property type="nucleotide sequence ID" value="NZ_FRBM01000006.1"/>
</dbReference>
<dbReference type="EMBL" id="MAYF01000135">
    <property type="protein sequence ID" value="OCA78877.1"/>
    <property type="molecule type" value="Genomic_DNA"/>
</dbReference>
<dbReference type="EMBL" id="FRBM01000006">
    <property type="protein sequence ID" value="SHL76138.1"/>
    <property type="molecule type" value="Genomic_DNA"/>
</dbReference>
<evidence type="ECO:0000313" key="5">
    <source>
        <dbReference type="Proteomes" id="UP000184069"/>
    </source>
</evidence>
<dbReference type="PROSITE" id="PS50035">
    <property type="entry name" value="PLD"/>
    <property type="match status" value="1"/>
</dbReference>
<evidence type="ECO:0000313" key="3">
    <source>
        <dbReference type="EMBL" id="SHL76138.1"/>
    </source>
</evidence>
<keyword evidence="4" id="KW-1185">Reference proteome</keyword>
<dbReference type="Gene3D" id="3.30.870.10">
    <property type="entry name" value="Endonuclease Chain A"/>
    <property type="match status" value="1"/>
</dbReference>
<dbReference type="OrthoDB" id="9904261at2"/>
<reference evidence="2 4" key="1">
    <citation type="submission" date="2016-07" db="EMBL/GenBank/DDBJ databases">
        <authorList>
            <person name="Jeong J.-J."/>
            <person name="Kim D.W."/>
            <person name="Sang M.K."/>
            <person name="Choi I.-G."/>
            <person name="Kim K.D."/>
        </authorList>
    </citation>
    <scope>NUCLEOTIDE SEQUENCE [LARGE SCALE GENOMIC DNA]</scope>
    <source>
        <strain evidence="2 4">C-26</strain>
    </source>
</reference>
<evidence type="ECO:0000313" key="4">
    <source>
        <dbReference type="Proteomes" id="UP000093508"/>
    </source>
</evidence>
<organism evidence="3 5">
    <name type="scientific">Chryseobacterium contaminans</name>
    <dbReference type="NCBI Taxonomy" id="1423959"/>
    <lineage>
        <taxon>Bacteria</taxon>
        <taxon>Pseudomonadati</taxon>
        <taxon>Bacteroidota</taxon>
        <taxon>Flavobacteriia</taxon>
        <taxon>Flavobacteriales</taxon>
        <taxon>Weeksellaceae</taxon>
        <taxon>Chryseobacterium group</taxon>
        <taxon>Chryseobacterium</taxon>
    </lineage>
</organism>
<gene>
    <name evidence="2" type="ORF">BBH99_07225</name>
    <name evidence="3" type="ORF">SAMN05444407_10626</name>
</gene>
<evidence type="ECO:0000313" key="2">
    <source>
        <dbReference type="EMBL" id="OCA78877.1"/>
    </source>
</evidence>
<dbReference type="AlphaFoldDB" id="A0A1M7D9P7"/>
<reference evidence="3 5" key="2">
    <citation type="submission" date="2016-11" db="EMBL/GenBank/DDBJ databases">
        <authorList>
            <person name="Jaros S."/>
            <person name="Januszkiewicz K."/>
            <person name="Wedrychowicz H."/>
        </authorList>
    </citation>
    <scope>NUCLEOTIDE SEQUENCE [LARGE SCALE GENOMIC DNA]</scope>
    <source>
        <strain evidence="3 5">DSM 27621</strain>
    </source>
</reference>
<evidence type="ECO:0000259" key="1">
    <source>
        <dbReference type="PROSITE" id="PS50035"/>
    </source>
</evidence>
<dbReference type="SUPFAM" id="SSF56024">
    <property type="entry name" value="Phospholipase D/nuclease"/>
    <property type="match status" value="1"/>
</dbReference>
<accession>A0A1M7D9P7</accession>
<dbReference type="Proteomes" id="UP000184069">
    <property type="component" value="Unassembled WGS sequence"/>
</dbReference>